<feature type="compositionally biased region" description="Low complexity" evidence="1">
    <location>
        <begin position="1"/>
        <end position="12"/>
    </location>
</feature>
<protein>
    <recommendedName>
        <fullName evidence="3">Pollen Ole e 1 allergen and extensin family protein</fullName>
    </recommendedName>
</protein>
<gene>
    <name evidence="2" type="ORF">Zm00014a_040437</name>
</gene>
<evidence type="ECO:0000256" key="1">
    <source>
        <dbReference type="SAM" id="MobiDB-lite"/>
    </source>
</evidence>
<feature type="region of interest" description="Disordered" evidence="1">
    <location>
        <begin position="1"/>
        <end position="34"/>
    </location>
</feature>
<dbReference type="EMBL" id="NCVQ01000001">
    <property type="protein sequence ID" value="PWZ54599.1"/>
    <property type="molecule type" value="Genomic_DNA"/>
</dbReference>
<dbReference type="AlphaFoldDB" id="A0A317Y7I8"/>
<dbReference type="Proteomes" id="UP000251960">
    <property type="component" value="Chromosome 1"/>
</dbReference>
<evidence type="ECO:0008006" key="3">
    <source>
        <dbReference type="Google" id="ProtNLM"/>
    </source>
</evidence>
<dbReference type="PANTHER" id="PTHR47273:SF6">
    <property type="entry name" value="POLLEN OLE E 1 ALLERGEN AND EXTENSIN FAMILY PROTEIN"/>
    <property type="match status" value="1"/>
</dbReference>
<dbReference type="PANTHER" id="PTHR47273">
    <property type="entry name" value="EXPRESSED PROTEIN"/>
    <property type="match status" value="1"/>
</dbReference>
<sequence>MGSVRVQQQQQRGRVESHGEDRSQTKMARRTTTTREPAAAVVLMLLLAAATAAAAEEEALPMEAYFSAAELARIAGYGEEPVSSVSVSGQLTCELCLRPGSPLLALEMPGAKVAVTCDCESHQHPSDEPDSHALLAATTDESGNFTIDLPPRLHATPDLEKACAVKVLRLPAGSSSCRLRHRAADAYRLRLASAEDGARAYTAGVIRLRDGDTPSDRCVPALVRAEDHVSGRR</sequence>
<feature type="compositionally biased region" description="Basic and acidic residues" evidence="1">
    <location>
        <begin position="13"/>
        <end position="24"/>
    </location>
</feature>
<dbReference type="ExpressionAtlas" id="A0A317Y7I8">
    <property type="expression patterns" value="baseline and differential"/>
</dbReference>
<organism evidence="2">
    <name type="scientific">Zea mays</name>
    <name type="common">Maize</name>
    <dbReference type="NCBI Taxonomy" id="4577"/>
    <lineage>
        <taxon>Eukaryota</taxon>
        <taxon>Viridiplantae</taxon>
        <taxon>Streptophyta</taxon>
        <taxon>Embryophyta</taxon>
        <taxon>Tracheophyta</taxon>
        <taxon>Spermatophyta</taxon>
        <taxon>Magnoliopsida</taxon>
        <taxon>Liliopsida</taxon>
        <taxon>Poales</taxon>
        <taxon>Poaceae</taxon>
        <taxon>PACMAD clade</taxon>
        <taxon>Panicoideae</taxon>
        <taxon>Andropogonodae</taxon>
        <taxon>Andropogoneae</taxon>
        <taxon>Tripsacinae</taxon>
        <taxon>Zea</taxon>
    </lineage>
</organism>
<dbReference type="Pfam" id="PF01190">
    <property type="entry name" value="Pollen_Ole_e_1"/>
    <property type="match status" value="1"/>
</dbReference>
<comment type="caution">
    <text evidence="2">The sequence shown here is derived from an EMBL/GenBank/DDBJ whole genome shotgun (WGS) entry which is preliminary data.</text>
</comment>
<evidence type="ECO:0000313" key="2">
    <source>
        <dbReference type="EMBL" id="PWZ54599.1"/>
    </source>
</evidence>
<reference evidence="2" key="1">
    <citation type="journal article" date="2018" name="Nat. Genet.">
        <title>Extensive intraspecific gene order and gene structural variations between Mo17 and other maize genomes.</title>
        <authorList>
            <person name="Sun S."/>
            <person name="Zhou Y."/>
            <person name="Chen J."/>
            <person name="Shi J."/>
            <person name="Zhao H."/>
            <person name="Zhao H."/>
            <person name="Song W."/>
            <person name="Zhang M."/>
            <person name="Cui Y."/>
            <person name="Dong X."/>
            <person name="Liu H."/>
            <person name="Ma X."/>
            <person name="Jiao Y."/>
            <person name="Wang B."/>
            <person name="Wei X."/>
            <person name="Stein J.C."/>
            <person name="Glaubitz J.C."/>
            <person name="Lu F."/>
            <person name="Yu G."/>
            <person name="Liang C."/>
            <person name="Fengler K."/>
            <person name="Li B."/>
            <person name="Rafalski A."/>
            <person name="Schnable P.S."/>
            <person name="Ware D.H."/>
            <person name="Buckler E.S."/>
            <person name="Lai J."/>
        </authorList>
    </citation>
    <scope>NUCLEOTIDE SEQUENCE [LARGE SCALE GENOMIC DNA]</scope>
    <source>
        <tissue evidence="2">Seedling</tissue>
    </source>
</reference>
<proteinExistence type="predicted"/>
<name>A0A317Y7I8_MAIZE</name>
<accession>A0A317Y7I8</accession>